<sequence length="201" mass="23165">MQVAHKKGVKGLPDDLIKVSALFEHHPLTLALLGNYLSKKCANDLSKLDTIPVWLDKKEDGRVTRRILAAYEKWLSRTPELALAYLLSMADSYHLSTEVIEDLLKRIALSYKGSGLTRPFPKVFLPLRNIKSSRINQLKQNLGHLDLLTVSAQGEFLEMPVSVREYFVQNFKRKFYEDWQKIRNYSVYPKTALRDSNGFRP</sequence>
<evidence type="ECO:0000313" key="1">
    <source>
        <dbReference type="EMBL" id="WGZ95115.1"/>
    </source>
</evidence>
<dbReference type="KEGG" id="tput:QJT81_03750"/>
<reference evidence="1" key="2">
    <citation type="submission" date="2023-04" db="EMBL/GenBank/DDBJ databases">
        <authorList>
            <person name="Beletskiy A.V."/>
            <person name="Mardanov A.V."/>
            <person name="Ravin N.V."/>
        </authorList>
    </citation>
    <scope>NUCLEOTIDE SEQUENCE</scope>
    <source>
        <strain evidence="1">GKL-02</strain>
    </source>
</reference>
<organism evidence="1">
    <name type="scientific">Candidatus Thiothrix putei</name>
    <dbReference type="NCBI Taxonomy" id="3080811"/>
    <lineage>
        <taxon>Bacteria</taxon>
        <taxon>Pseudomonadati</taxon>
        <taxon>Pseudomonadota</taxon>
        <taxon>Gammaproteobacteria</taxon>
        <taxon>Thiotrichales</taxon>
        <taxon>Thiotrichaceae</taxon>
        <taxon>Thiothrix</taxon>
    </lineage>
</organism>
<dbReference type="AlphaFoldDB" id="A0AA95KNH8"/>
<dbReference type="Proteomes" id="UP001301326">
    <property type="component" value="Chromosome"/>
</dbReference>
<protein>
    <submittedName>
        <fullName evidence="1">Uncharacterized protein</fullName>
    </submittedName>
</protein>
<accession>A0AA95KNH8</accession>
<gene>
    <name evidence="1" type="ORF">QJT81_03750</name>
</gene>
<reference evidence="1" key="1">
    <citation type="journal article" date="2023" name="Int. J. Mol. Sci.">
        <title>Metagenomics Revealed a New Genus 'Candidatus Thiocaldithrix dubininis' gen. nov., sp. nov. and a New Species 'Candidatus Thiothrix putei' sp. nov. in the Family Thiotrichaceae, Some Members of Which Have Traits of Both Na+- and H+-Motive Energetics.</title>
        <authorList>
            <person name="Ravin N.V."/>
            <person name="Muntyan M.S."/>
            <person name="Smolyakov D.D."/>
            <person name="Rudenko T.S."/>
            <person name="Beletsky A.V."/>
            <person name="Mardanov A.V."/>
            <person name="Grabovich M.Y."/>
        </authorList>
    </citation>
    <scope>NUCLEOTIDE SEQUENCE</scope>
    <source>
        <strain evidence="1">GKL-02</strain>
    </source>
</reference>
<dbReference type="EMBL" id="CP124756">
    <property type="protein sequence ID" value="WGZ95115.1"/>
    <property type="molecule type" value="Genomic_DNA"/>
</dbReference>
<name>A0AA95KNH8_9GAMM</name>
<proteinExistence type="predicted"/>